<dbReference type="AlphaFoldDB" id="A0A7W6RV35"/>
<evidence type="ECO:0000313" key="1">
    <source>
        <dbReference type="EMBL" id="MBB4279192.1"/>
    </source>
</evidence>
<dbReference type="Proteomes" id="UP000533641">
    <property type="component" value="Unassembled WGS sequence"/>
</dbReference>
<reference evidence="1 2" key="1">
    <citation type="submission" date="2020-08" db="EMBL/GenBank/DDBJ databases">
        <title>Genomic Encyclopedia of Type Strains, Phase IV (KMG-V): Genome sequencing to study the core and pangenomes of soil and plant-associated prokaryotes.</title>
        <authorList>
            <person name="Whitman W."/>
        </authorList>
    </citation>
    <scope>NUCLEOTIDE SEQUENCE [LARGE SCALE GENOMIC DNA]</scope>
    <source>
        <strain evidence="1 2">SEMIA 402</strain>
    </source>
</reference>
<sequence>MNLILVFIRPAGGMARKTSMRFASNAGRHSSEAV</sequence>
<gene>
    <name evidence="1" type="ORF">GGE12_007005</name>
</gene>
<organism evidence="1 2">
    <name type="scientific">Rhizobium mongolense</name>
    <dbReference type="NCBI Taxonomy" id="57676"/>
    <lineage>
        <taxon>Bacteria</taxon>
        <taxon>Pseudomonadati</taxon>
        <taxon>Pseudomonadota</taxon>
        <taxon>Alphaproteobacteria</taxon>
        <taxon>Hyphomicrobiales</taxon>
        <taxon>Rhizobiaceae</taxon>
        <taxon>Rhizobium/Agrobacterium group</taxon>
        <taxon>Rhizobium</taxon>
    </lineage>
</organism>
<protein>
    <submittedName>
        <fullName evidence="1">Uncharacterized protein</fullName>
    </submittedName>
</protein>
<comment type="caution">
    <text evidence="1">The sequence shown here is derived from an EMBL/GenBank/DDBJ whole genome shotgun (WGS) entry which is preliminary data.</text>
</comment>
<dbReference type="EMBL" id="JACIGM010000025">
    <property type="protein sequence ID" value="MBB4279192.1"/>
    <property type="molecule type" value="Genomic_DNA"/>
</dbReference>
<proteinExistence type="predicted"/>
<accession>A0A7W6RV35</accession>
<name>A0A7W6RV35_9HYPH</name>
<evidence type="ECO:0000313" key="2">
    <source>
        <dbReference type="Proteomes" id="UP000533641"/>
    </source>
</evidence>